<comment type="caution">
    <text evidence="2">The sequence shown here is derived from an EMBL/GenBank/DDBJ whole genome shotgun (WGS) entry which is preliminary data.</text>
</comment>
<evidence type="ECO:0000256" key="1">
    <source>
        <dbReference type="SAM" id="Phobius"/>
    </source>
</evidence>
<proteinExistence type="predicted"/>
<dbReference type="EMBL" id="JAENGZ010000031">
    <property type="protein sequence ID" value="KAG6972670.1"/>
    <property type="molecule type" value="Genomic_DNA"/>
</dbReference>
<dbReference type="OrthoDB" id="111039at2759"/>
<dbReference type="Proteomes" id="UP000688947">
    <property type="component" value="Unassembled WGS sequence"/>
</dbReference>
<feature type="transmembrane region" description="Helical" evidence="1">
    <location>
        <begin position="55"/>
        <end position="73"/>
    </location>
</feature>
<dbReference type="AlphaFoldDB" id="A0A8T1UY97"/>
<evidence type="ECO:0000313" key="3">
    <source>
        <dbReference type="Proteomes" id="UP000688947"/>
    </source>
</evidence>
<keyword evidence="1" id="KW-0812">Transmembrane</keyword>
<keyword evidence="1" id="KW-1133">Transmembrane helix</keyword>
<reference evidence="2" key="1">
    <citation type="submission" date="2021-01" db="EMBL/GenBank/DDBJ databases">
        <title>Phytophthora aleatoria, a newly-described species from Pinus radiata is distinct from Phytophthora cactorum isolates based on comparative genomics.</title>
        <authorList>
            <person name="Mcdougal R."/>
            <person name="Panda P."/>
            <person name="Williams N."/>
            <person name="Studholme D.J."/>
        </authorList>
    </citation>
    <scope>NUCLEOTIDE SEQUENCE</scope>
    <source>
        <strain evidence="2">NZFS 3830</strain>
    </source>
</reference>
<feature type="non-terminal residue" evidence="2">
    <location>
        <position position="292"/>
    </location>
</feature>
<name>A0A8T1UY97_9STRA</name>
<keyword evidence="1" id="KW-0472">Membrane</keyword>
<feature type="transmembrane region" description="Helical" evidence="1">
    <location>
        <begin position="220"/>
        <end position="250"/>
    </location>
</feature>
<organism evidence="2 3">
    <name type="scientific">Phytophthora cactorum</name>
    <dbReference type="NCBI Taxonomy" id="29920"/>
    <lineage>
        <taxon>Eukaryota</taxon>
        <taxon>Sar</taxon>
        <taxon>Stramenopiles</taxon>
        <taxon>Oomycota</taxon>
        <taxon>Peronosporomycetes</taxon>
        <taxon>Peronosporales</taxon>
        <taxon>Peronosporaceae</taxon>
        <taxon>Phytophthora</taxon>
    </lineage>
</organism>
<evidence type="ECO:0000313" key="2">
    <source>
        <dbReference type="EMBL" id="KAG6972670.1"/>
    </source>
</evidence>
<sequence>FYHGSIGYYSIYAEASGTFCSSDNTAYIRVGVVGTYDTNGNNPANDRGEYGYRKSYWYMLTSAAFILFGCVTLRRSFVSCTIYARRCDSIIEPIRIQSMRLSAHGARNFHRLVLLFLLIDQGVMSDFFLLCTQEGLFGRIQSKSLGYNLTDVMSMLFDMVETMNWMSEKMRCQSKRFLFNYETVLVGELITAGLLQHYLTSLSRPHLRDTEPAAEVVSRYVMGLVGHVVLAAGCLSIIIATRAIGTIVFVKLQFGTLRVLTETCSVDAALGARSKLILLSGKTMNCTTNQVY</sequence>
<dbReference type="VEuPathDB" id="FungiDB:PC110_g837"/>
<gene>
    <name evidence="2" type="ORF">JG687_00001338</name>
</gene>
<protein>
    <submittedName>
        <fullName evidence="2">Uncharacterized protein</fullName>
    </submittedName>
</protein>
<accession>A0A8T1UY97</accession>
<feature type="transmembrane region" description="Helical" evidence="1">
    <location>
        <begin position="178"/>
        <end position="200"/>
    </location>
</feature>